<evidence type="ECO:0000256" key="7">
    <source>
        <dbReference type="ARBA" id="ARBA00023114"/>
    </source>
</evidence>
<feature type="domain" description="OmpA-like" evidence="13">
    <location>
        <begin position="230"/>
        <end position="348"/>
    </location>
</feature>
<organism evidence="14 15">
    <name type="scientific">OM182 bacterium</name>
    <dbReference type="NCBI Taxonomy" id="2510334"/>
    <lineage>
        <taxon>Bacteria</taxon>
        <taxon>Pseudomonadati</taxon>
        <taxon>Pseudomonadota</taxon>
        <taxon>Gammaproteobacteria</taxon>
        <taxon>OMG group</taxon>
        <taxon>OM182 clade</taxon>
    </lineage>
</organism>
<comment type="subcellular location">
    <subcellularLocation>
        <location evidence="1">Cell outer membrane</location>
        <topology evidence="1">Multi-pass membrane protein</topology>
    </subcellularLocation>
</comment>
<feature type="region of interest" description="Disordered" evidence="11">
    <location>
        <begin position="186"/>
        <end position="224"/>
    </location>
</feature>
<keyword evidence="7" id="KW-0626">Porin</keyword>
<sequence length="354" mass="38626">MTESLAITRLFGLIPAVFVLVCTSTASAAELGQLYVAPGAQWMDFDEETGLGNDWGFSAGVGLQIAERWALEVAGFDLDPDNNAGNEVDLDHYRVDLFYNVGGLLGGDWQPFVVGGIGNTNFNGENDTLMNVGGGLRLQLSQNLEWRTAVRAFENLGRDHEDFDLGLDTSLIYYIDFGSRSRPAETAAAAAAAPRSEPADSDRDGVPDSDDDCSNTPRSYAVDSSGCPIPVEEIARVELLVNFDFDRDEVKAEYFNEIEEVADFMAQYPDVVITLEGHTDSRGAEAYNEDLSQRRADAVRAVMIDRFDVGAGRVSARGFGESQPIASNDTAAGRAENRRVITVIIQTLQNYRPR</sequence>
<dbReference type="InterPro" id="IPR006664">
    <property type="entry name" value="OMP_bac"/>
</dbReference>
<evidence type="ECO:0000256" key="2">
    <source>
        <dbReference type="ARBA" id="ARBA00022448"/>
    </source>
</evidence>
<dbReference type="PANTHER" id="PTHR30329">
    <property type="entry name" value="STATOR ELEMENT OF FLAGELLAR MOTOR COMPLEX"/>
    <property type="match status" value="1"/>
</dbReference>
<dbReference type="InterPro" id="IPR050330">
    <property type="entry name" value="Bact_OuterMem_StrucFunc"/>
</dbReference>
<dbReference type="EMBL" id="SHAH01000130">
    <property type="protein sequence ID" value="RZO73283.1"/>
    <property type="molecule type" value="Genomic_DNA"/>
</dbReference>
<reference evidence="14 15" key="1">
    <citation type="submission" date="2019-02" db="EMBL/GenBank/DDBJ databases">
        <title>Prokaryotic population dynamics and viral predation in marine succession experiment using metagenomics: the confinement effect.</title>
        <authorList>
            <person name="Haro-Moreno J.M."/>
            <person name="Rodriguez-Valera F."/>
            <person name="Lopez-Perez M."/>
        </authorList>
    </citation>
    <scope>NUCLEOTIDE SEQUENCE [LARGE SCALE GENOMIC DNA]</scope>
    <source>
        <strain evidence="14">MED-G158</strain>
    </source>
</reference>
<gene>
    <name evidence="14" type="ORF">EVA69_06790</name>
</gene>
<dbReference type="InterPro" id="IPR006665">
    <property type="entry name" value="OmpA-like"/>
</dbReference>
<feature type="compositionally biased region" description="Basic and acidic residues" evidence="11">
    <location>
        <begin position="197"/>
        <end position="206"/>
    </location>
</feature>
<evidence type="ECO:0000256" key="4">
    <source>
        <dbReference type="ARBA" id="ARBA00022692"/>
    </source>
</evidence>
<dbReference type="GO" id="GO:0046930">
    <property type="term" value="C:pore complex"/>
    <property type="evidence" value="ECO:0007669"/>
    <property type="project" value="UniProtKB-KW"/>
</dbReference>
<keyword evidence="6" id="KW-0406">Ion transport</keyword>
<evidence type="ECO:0000256" key="5">
    <source>
        <dbReference type="ARBA" id="ARBA00022729"/>
    </source>
</evidence>
<evidence type="ECO:0000256" key="1">
    <source>
        <dbReference type="ARBA" id="ARBA00004571"/>
    </source>
</evidence>
<evidence type="ECO:0000256" key="6">
    <source>
        <dbReference type="ARBA" id="ARBA00023065"/>
    </source>
</evidence>
<dbReference type="GO" id="GO:0015288">
    <property type="term" value="F:porin activity"/>
    <property type="evidence" value="ECO:0007669"/>
    <property type="project" value="UniProtKB-KW"/>
</dbReference>
<dbReference type="SUPFAM" id="SSF56925">
    <property type="entry name" value="OMPA-like"/>
    <property type="match status" value="1"/>
</dbReference>
<evidence type="ECO:0000313" key="14">
    <source>
        <dbReference type="EMBL" id="RZO73283.1"/>
    </source>
</evidence>
<dbReference type="InterPro" id="IPR027385">
    <property type="entry name" value="Beta-barrel_OMP"/>
</dbReference>
<name>A0A520RSQ3_9GAMM</name>
<keyword evidence="9" id="KW-0998">Cell outer membrane</keyword>
<evidence type="ECO:0000256" key="8">
    <source>
        <dbReference type="ARBA" id="ARBA00023136"/>
    </source>
</evidence>
<keyword evidence="5 12" id="KW-0732">Signal</keyword>
<evidence type="ECO:0000256" key="11">
    <source>
        <dbReference type="SAM" id="MobiDB-lite"/>
    </source>
</evidence>
<dbReference type="Pfam" id="PF13505">
    <property type="entry name" value="OMP_b-brl"/>
    <property type="match status" value="1"/>
</dbReference>
<dbReference type="PANTHER" id="PTHR30329:SF21">
    <property type="entry name" value="LIPOPROTEIN YIAD-RELATED"/>
    <property type="match status" value="1"/>
</dbReference>
<keyword evidence="3" id="KW-1134">Transmembrane beta strand</keyword>
<dbReference type="Gene3D" id="3.30.1330.60">
    <property type="entry name" value="OmpA-like domain"/>
    <property type="match status" value="1"/>
</dbReference>
<feature type="compositionally biased region" description="Low complexity" evidence="11">
    <location>
        <begin position="186"/>
        <end position="196"/>
    </location>
</feature>
<evidence type="ECO:0000256" key="12">
    <source>
        <dbReference type="SAM" id="SignalP"/>
    </source>
</evidence>
<dbReference type="SUPFAM" id="SSF103088">
    <property type="entry name" value="OmpA-like"/>
    <property type="match status" value="1"/>
</dbReference>
<dbReference type="Gene3D" id="2.40.160.20">
    <property type="match status" value="1"/>
</dbReference>
<dbReference type="AlphaFoldDB" id="A0A520RSQ3"/>
<feature type="signal peptide" evidence="12">
    <location>
        <begin position="1"/>
        <end position="28"/>
    </location>
</feature>
<accession>A0A520RSQ3</accession>
<keyword evidence="2" id="KW-0813">Transport</keyword>
<keyword evidence="8 10" id="KW-0472">Membrane</keyword>
<dbReference type="CDD" id="cd07185">
    <property type="entry name" value="OmpA_C-like"/>
    <property type="match status" value="1"/>
</dbReference>
<dbReference type="Pfam" id="PF00691">
    <property type="entry name" value="OmpA"/>
    <property type="match status" value="1"/>
</dbReference>
<feature type="chain" id="PRO_5022192105" evidence="12">
    <location>
        <begin position="29"/>
        <end position="354"/>
    </location>
</feature>
<comment type="caution">
    <text evidence="14">The sequence shown here is derived from an EMBL/GenBank/DDBJ whole genome shotgun (WGS) entry which is preliminary data.</text>
</comment>
<evidence type="ECO:0000313" key="15">
    <source>
        <dbReference type="Proteomes" id="UP000320404"/>
    </source>
</evidence>
<dbReference type="InterPro" id="IPR011250">
    <property type="entry name" value="OMP/PagP_B-barrel"/>
</dbReference>
<evidence type="ECO:0000256" key="10">
    <source>
        <dbReference type="PROSITE-ProRule" id="PRU00473"/>
    </source>
</evidence>
<protein>
    <submittedName>
        <fullName evidence="14">OmpA family protein</fullName>
    </submittedName>
</protein>
<keyword evidence="4" id="KW-0812">Transmembrane</keyword>
<dbReference type="Proteomes" id="UP000320404">
    <property type="component" value="Unassembled WGS sequence"/>
</dbReference>
<evidence type="ECO:0000259" key="13">
    <source>
        <dbReference type="PROSITE" id="PS51123"/>
    </source>
</evidence>
<evidence type="ECO:0000256" key="3">
    <source>
        <dbReference type="ARBA" id="ARBA00022452"/>
    </source>
</evidence>
<dbReference type="GO" id="GO:0009279">
    <property type="term" value="C:cell outer membrane"/>
    <property type="evidence" value="ECO:0007669"/>
    <property type="project" value="UniProtKB-SubCell"/>
</dbReference>
<dbReference type="InterPro" id="IPR036737">
    <property type="entry name" value="OmpA-like_sf"/>
</dbReference>
<dbReference type="PROSITE" id="PS51123">
    <property type="entry name" value="OMPA_2"/>
    <property type="match status" value="1"/>
</dbReference>
<dbReference type="PRINTS" id="PR01021">
    <property type="entry name" value="OMPADOMAIN"/>
</dbReference>
<evidence type="ECO:0000256" key="9">
    <source>
        <dbReference type="ARBA" id="ARBA00023237"/>
    </source>
</evidence>
<dbReference type="GO" id="GO:0006811">
    <property type="term" value="P:monoatomic ion transport"/>
    <property type="evidence" value="ECO:0007669"/>
    <property type="project" value="UniProtKB-KW"/>
</dbReference>
<proteinExistence type="predicted"/>